<sequence>MINRSDWVDEFQKNISELIARSPAADIERNVRAFMAQTFSRLDLVTREEFEIQAQLLEKALQRITALESRVSQLEGRQPPGQPAAAAPVEPAIEPAVESSPSARAPRTQPGEQ</sequence>
<comment type="caution">
    <text evidence="3">The sequence shown here is derived from an EMBL/GenBank/DDBJ whole genome shotgun (WGS) entry which is preliminary data.</text>
</comment>
<keyword evidence="1" id="KW-0831">Ubiquinone biosynthesis</keyword>
<gene>
    <name evidence="1" type="primary">ubiK</name>
    <name evidence="3" type="ORF">Q8947_05105</name>
</gene>
<keyword evidence="1" id="KW-0963">Cytoplasm</keyword>
<dbReference type="InterPro" id="IPR007475">
    <property type="entry name" value="UbiK"/>
</dbReference>
<dbReference type="Proteomes" id="UP001232156">
    <property type="component" value="Unassembled WGS sequence"/>
</dbReference>
<evidence type="ECO:0000256" key="2">
    <source>
        <dbReference type="SAM" id="MobiDB-lite"/>
    </source>
</evidence>
<name>A0ABU1D514_9BURK</name>
<feature type="compositionally biased region" description="Low complexity" evidence="2">
    <location>
        <begin position="75"/>
        <end position="98"/>
    </location>
</feature>
<comment type="similarity">
    <text evidence="1">Belongs to the UbiK family.</text>
</comment>
<evidence type="ECO:0000256" key="1">
    <source>
        <dbReference type="HAMAP-Rule" id="MF_02216"/>
    </source>
</evidence>
<reference evidence="3 4" key="1">
    <citation type="submission" date="2023-08" db="EMBL/GenBank/DDBJ databases">
        <title>Alcaligenaceae gen. nov., a novel taxon isolated from the sludge of Yixing Pesticide Factory.</title>
        <authorList>
            <person name="Ruan L."/>
        </authorList>
    </citation>
    <scope>NUCLEOTIDE SEQUENCE [LARGE SCALE GENOMIC DNA]</scope>
    <source>
        <strain evidence="3 4">LG-2</strain>
    </source>
</reference>
<comment type="function">
    <text evidence="1">Required for efficient ubiquinone (coenzyme Q) biosynthesis. UbiK is probably an accessory factor of Ubi enzymes and facilitates ubiquinone biosynthesis by acting as an assembly factor, a targeting factor, or both.</text>
</comment>
<dbReference type="HAMAP" id="MF_02216">
    <property type="entry name" value="UbiK"/>
    <property type="match status" value="1"/>
</dbReference>
<keyword evidence="4" id="KW-1185">Reference proteome</keyword>
<dbReference type="RefSeq" id="WP_165276692.1">
    <property type="nucleotide sequence ID" value="NZ_JAUZQE010000008.1"/>
</dbReference>
<comment type="pathway">
    <text evidence="1">Cofactor biosynthesis; ubiquinone biosynthesis.</text>
</comment>
<feature type="region of interest" description="Disordered" evidence="2">
    <location>
        <begin position="72"/>
        <end position="113"/>
    </location>
</feature>
<dbReference type="PANTHER" id="PTHR38040:SF1">
    <property type="entry name" value="UBIQUINONE BIOSYNTHESIS ACCESSORY FACTOR UBIK"/>
    <property type="match status" value="1"/>
</dbReference>
<accession>A0ABU1D514</accession>
<protein>
    <recommendedName>
        <fullName evidence="1">Ubiquinone biosynthesis accessory factor UbiK</fullName>
    </recommendedName>
</protein>
<comment type="subcellular location">
    <subcellularLocation>
        <location evidence="1">Cytoplasm</location>
    </subcellularLocation>
</comment>
<evidence type="ECO:0000313" key="4">
    <source>
        <dbReference type="Proteomes" id="UP001232156"/>
    </source>
</evidence>
<organism evidence="3 4">
    <name type="scientific">Yanghanlia caeni</name>
    <dbReference type="NCBI Taxonomy" id="3064283"/>
    <lineage>
        <taxon>Bacteria</taxon>
        <taxon>Pseudomonadati</taxon>
        <taxon>Pseudomonadota</taxon>
        <taxon>Betaproteobacteria</taxon>
        <taxon>Burkholderiales</taxon>
        <taxon>Alcaligenaceae</taxon>
        <taxon>Yanghanlia</taxon>
    </lineage>
</organism>
<dbReference type="PANTHER" id="PTHR38040">
    <property type="entry name" value="UBIQUINONE BIOSYNTHESIS ACCESSORY FACTOR UBIK"/>
    <property type="match status" value="1"/>
</dbReference>
<dbReference type="EMBL" id="JAUZQE010000008">
    <property type="protein sequence ID" value="MDR4125362.1"/>
    <property type="molecule type" value="Genomic_DNA"/>
</dbReference>
<proteinExistence type="inferred from homology"/>
<evidence type="ECO:0000313" key="3">
    <source>
        <dbReference type="EMBL" id="MDR4125362.1"/>
    </source>
</evidence>
<dbReference type="Pfam" id="PF04380">
    <property type="entry name" value="BMFP"/>
    <property type="match status" value="1"/>
</dbReference>